<dbReference type="KEGG" id="ffu:CLAFUR5_02658"/>
<dbReference type="Pfam" id="PF26534">
    <property type="entry name" value="NTF2_7"/>
    <property type="match status" value="1"/>
</dbReference>
<reference evidence="3" key="1">
    <citation type="submission" date="2021-12" db="EMBL/GenBank/DDBJ databases">
        <authorList>
            <person name="Zaccaron A."/>
            <person name="Stergiopoulos I."/>
        </authorList>
    </citation>
    <scope>NUCLEOTIDE SEQUENCE</scope>
    <source>
        <strain evidence="3">Race5_Kim</strain>
    </source>
</reference>
<proteinExistence type="predicted"/>
<dbReference type="RefSeq" id="XP_047758772.1">
    <property type="nucleotide sequence ID" value="XM_047901806.1"/>
</dbReference>
<dbReference type="AlphaFoldDB" id="A0A9Q8LBE6"/>
<feature type="domain" description="NTF2-like" evidence="2">
    <location>
        <begin position="25"/>
        <end position="165"/>
    </location>
</feature>
<reference evidence="3" key="2">
    <citation type="journal article" date="2022" name="Microb. Genom.">
        <title>A chromosome-scale genome assembly of the tomato pathogen Cladosporium fulvum reveals a compartmentalized genome architecture and the presence of a dispensable chromosome.</title>
        <authorList>
            <person name="Zaccaron A.Z."/>
            <person name="Chen L.H."/>
            <person name="Samaras A."/>
            <person name="Stergiopoulos I."/>
        </authorList>
    </citation>
    <scope>NUCLEOTIDE SEQUENCE</scope>
    <source>
        <strain evidence="3">Race5_Kim</strain>
    </source>
</reference>
<organism evidence="3 4">
    <name type="scientific">Passalora fulva</name>
    <name type="common">Tomato leaf mold</name>
    <name type="synonym">Cladosporium fulvum</name>
    <dbReference type="NCBI Taxonomy" id="5499"/>
    <lineage>
        <taxon>Eukaryota</taxon>
        <taxon>Fungi</taxon>
        <taxon>Dikarya</taxon>
        <taxon>Ascomycota</taxon>
        <taxon>Pezizomycotina</taxon>
        <taxon>Dothideomycetes</taxon>
        <taxon>Dothideomycetidae</taxon>
        <taxon>Mycosphaerellales</taxon>
        <taxon>Mycosphaerellaceae</taxon>
        <taxon>Fulvia</taxon>
    </lineage>
</organism>
<evidence type="ECO:0000313" key="3">
    <source>
        <dbReference type="EMBL" id="UJO14406.1"/>
    </source>
</evidence>
<dbReference type="OrthoDB" id="5596743at2759"/>
<feature type="signal peptide" evidence="1">
    <location>
        <begin position="1"/>
        <end position="23"/>
    </location>
</feature>
<feature type="chain" id="PRO_5040374393" description="NTF2-like domain-containing protein" evidence="1">
    <location>
        <begin position="24"/>
        <end position="191"/>
    </location>
</feature>
<keyword evidence="1" id="KW-0732">Signal</keyword>
<protein>
    <recommendedName>
        <fullName evidence="2">NTF2-like domain-containing protein</fullName>
    </recommendedName>
</protein>
<dbReference type="EMBL" id="CP090164">
    <property type="protein sequence ID" value="UJO14406.1"/>
    <property type="molecule type" value="Genomic_DNA"/>
</dbReference>
<dbReference type="GeneID" id="71982536"/>
<dbReference type="Proteomes" id="UP000756132">
    <property type="component" value="Chromosome 2"/>
</dbReference>
<keyword evidence="4" id="KW-1185">Reference proteome</keyword>
<sequence length="191" mass="21085">MWSTPTLLLAAAALLSSLTRVEAICLTDANADLVANNFATLFSNYSEAFANKTLAVDYTDQTDSVSWLISNGTACSKPLGALSFSSRAGLEAAQAMQPNLPFVVENIFHDCTNVFIRWEFDVKPQQVQGIAILQTVPNTQCEEEAESQPYLIKNVFSEFNTAAFITKPWILSWHLSLWCGSQMETYLVSLT</sequence>
<evidence type="ECO:0000313" key="4">
    <source>
        <dbReference type="Proteomes" id="UP000756132"/>
    </source>
</evidence>
<accession>A0A9Q8LBE6</accession>
<gene>
    <name evidence="3" type="ORF">CLAFUR5_02658</name>
</gene>
<evidence type="ECO:0000259" key="2">
    <source>
        <dbReference type="Pfam" id="PF26534"/>
    </source>
</evidence>
<name>A0A9Q8LBE6_PASFU</name>
<evidence type="ECO:0000256" key="1">
    <source>
        <dbReference type="SAM" id="SignalP"/>
    </source>
</evidence>
<dbReference type="InterPro" id="IPR058645">
    <property type="entry name" value="NTF2-like_dom_7"/>
</dbReference>